<evidence type="ECO:0000256" key="3">
    <source>
        <dbReference type="ARBA" id="ARBA00022691"/>
    </source>
</evidence>
<feature type="domain" description="Methyltransferase" evidence="4">
    <location>
        <begin position="63"/>
        <end position="157"/>
    </location>
</feature>
<gene>
    <name evidence="5" type="ORF">CUU66_16070</name>
</gene>
<comment type="caution">
    <text evidence="5">The sequence shown here is derived from an EMBL/GenBank/DDBJ whole genome shotgun (WGS) entry which is preliminary data.</text>
</comment>
<dbReference type="Proteomes" id="UP000234748">
    <property type="component" value="Unassembled WGS sequence"/>
</dbReference>
<organism evidence="5 6">
    <name type="scientific">Peribacillus deserti</name>
    <dbReference type="NCBI Taxonomy" id="673318"/>
    <lineage>
        <taxon>Bacteria</taxon>
        <taxon>Bacillati</taxon>
        <taxon>Bacillota</taxon>
        <taxon>Bacilli</taxon>
        <taxon>Bacillales</taxon>
        <taxon>Bacillaceae</taxon>
        <taxon>Peribacillus</taxon>
    </lineage>
</organism>
<dbReference type="InterPro" id="IPR029063">
    <property type="entry name" value="SAM-dependent_MTases_sf"/>
</dbReference>
<keyword evidence="2 5" id="KW-0808">Transferase</keyword>
<dbReference type="RefSeq" id="WP_101643959.1">
    <property type="nucleotide sequence ID" value="NZ_PGUY01000050.1"/>
</dbReference>
<keyword evidence="1 5" id="KW-0489">Methyltransferase</keyword>
<evidence type="ECO:0000313" key="5">
    <source>
        <dbReference type="EMBL" id="PLT28863.1"/>
    </source>
</evidence>
<dbReference type="PANTHER" id="PTHR43464">
    <property type="entry name" value="METHYLTRANSFERASE"/>
    <property type="match status" value="1"/>
</dbReference>
<protein>
    <submittedName>
        <fullName evidence="5">SAM-dependent methyltransferase</fullName>
    </submittedName>
</protein>
<accession>A0A2N5M3K7</accession>
<sequence>MGESILSEEDVLLMLDHLLKENSRFNWDTFYSDKDRSIPFFVNYPDENLVNYFKQGILYPGKVLDLGCGPGRNALYLADKGCFVDAVDSSEEAINWGTERAKDRNIPVNFIHRNIFQLKVDEGTYDIVYDSGCFHHIPPHRRMSYLHLLKKALKPNGYFGLTCFIPGGELGGAEISDYEVYRLWSLKGGLGFTEEQLRSIFNDFEVIEMRRMTDVADDTVFGVPDLMTALFRLKKSS</sequence>
<dbReference type="PANTHER" id="PTHR43464:SF19">
    <property type="entry name" value="UBIQUINONE BIOSYNTHESIS O-METHYLTRANSFERASE, MITOCHONDRIAL"/>
    <property type="match status" value="1"/>
</dbReference>
<evidence type="ECO:0000256" key="1">
    <source>
        <dbReference type="ARBA" id="ARBA00022603"/>
    </source>
</evidence>
<evidence type="ECO:0000259" key="4">
    <source>
        <dbReference type="Pfam" id="PF13649"/>
    </source>
</evidence>
<dbReference type="SUPFAM" id="SSF53335">
    <property type="entry name" value="S-adenosyl-L-methionine-dependent methyltransferases"/>
    <property type="match status" value="1"/>
</dbReference>
<dbReference type="GO" id="GO:0032259">
    <property type="term" value="P:methylation"/>
    <property type="evidence" value="ECO:0007669"/>
    <property type="project" value="UniProtKB-KW"/>
</dbReference>
<dbReference type="Gene3D" id="3.40.50.150">
    <property type="entry name" value="Vaccinia Virus protein VP39"/>
    <property type="match status" value="1"/>
</dbReference>
<dbReference type="GO" id="GO:0008168">
    <property type="term" value="F:methyltransferase activity"/>
    <property type="evidence" value="ECO:0007669"/>
    <property type="project" value="UniProtKB-KW"/>
</dbReference>
<keyword evidence="6" id="KW-1185">Reference proteome</keyword>
<dbReference type="OrthoDB" id="9804312at2"/>
<evidence type="ECO:0000313" key="6">
    <source>
        <dbReference type="Proteomes" id="UP000234748"/>
    </source>
</evidence>
<keyword evidence="3" id="KW-0949">S-adenosyl-L-methionine</keyword>
<dbReference type="Pfam" id="PF13649">
    <property type="entry name" value="Methyltransf_25"/>
    <property type="match status" value="1"/>
</dbReference>
<dbReference type="AlphaFoldDB" id="A0A2N5M3K7"/>
<evidence type="ECO:0000256" key="2">
    <source>
        <dbReference type="ARBA" id="ARBA00022679"/>
    </source>
</evidence>
<dbReference type="CDD" id="cd02440">
    <property type="entry name" value="AdoMet_MTases"/>
    <property type="match status" value="1"/>
</dbReference>
<name>A0A2N5M3K7_9BACI</name>
<dbReference type="EMBL" id="PGUY01000050">
    <property type="protein sequence ID" value="PLT28863.1"/>
    <property type="molecule type" value="Genomic_DNA"/>
</dbReference>
<proteinExistence type="predicted"/>
<dbReference type="InterPro" id="IPR041698">
    <property type="entry name" value="Methyltransf_25"/>
</dbReference>
<reference evidence="5 6" key="1">
    <citation type="submission" date="2017-11" db="EMBL/GenBank/DDBJ databases">
        <title>Comparitive Functional Genomics of Dry Heat Resistant strains isolated from the Viking Spacecraft.</title>
        <authorList>
            <person name="Seuylemezian A."/>
            <person name="Cooper K."/>
            <person name="Vaishampayan P."/>
        </authorList>
    </citation>
    <scope>NUCLEOTIDE SEQUENCE [LARGE SCALE GENOMIC DNA]</scope>
    <source>
        <strain evidence="5 6">V1-29</strain>
    </source>
</reference>